<dbReference type="InterPro" id="IPR036127">
    <property type="entry name" value="CcmE-like_sf"/>
</dbReference>
<name>A0ABW5J3K5_9BACT</name>
<dbReference type="Pfam" id="PF03100">
    <property type="entry name" value="CcmE"/>
    <property type="match status" value="1"/>
</dbReference>
<organism evidence="5 6">
    <name type="scientific">Emticicia soli</name>
    <dbReference type="NCBI Taxonomy" id="2027878"/>
    <lineage>
        <taxon>Bacteria</taxon>
        <taxon>Pseudomonadati</taxon>
        <taxon>Bacteroidota</taxon>
        <taxon>Cytophagia</taxon>
        <taxon>Cytophagales</taxon>
        <taxon>Leadbetterellaceae</taxon>
        <taxon>Emticicia</taxon>
    </lineage>
</organism>
<keyword evidence="6" id="KW-1185">Reference proteome</keyword>
<dbReference type="RefSeq" id="WP_340236553.1">
    <property type="nucleotide sequence ID" value="NZ_JBBEWC010000006.1"/>
</dbReference>
<proteinExistence type="predicted"/>
<evidence type="ECO:0000256" key="4">
    <source>
        <dbReference type="ARBA" id="ARBA00023136"/>
    </source>
</evidence>
<dbReference type="EMBL" id="JBHULC010000003">
    <property type="protein sequence ID" value="MFD2519627.1"/>
    <property type="molecule type" value="Genomic_DNA"/>
</dbReference>
<evidence type="ECO:0000256" key="1">
    <source>
        <dbReference type="ARBA" id="ARBA00004370"/>
    </source>
</evidence>
<protein>
    <submittedName>
        <fullName evidence="5">Cytochrome c maturation protein CcmE</fullName>
    </submittedName>
</protein>
<keyword evidence="2" id="KW-0349">Heme</keyword>
<comment type="caution">
    <text evidence="5">The sequence shown here is derived from an EMBL/GenBank/DDBJ whole genome shotgun (WGS) entry which is preliminary data.</text>
</comment>
<keyword evidence="2" id="KW-0479">Metal-binding</keyword>
<evidence type="ECO:0000313" key="5">
    <source>
        <dbReference type="EMBL" id="MFD2519627.1"/>
    </source>
</evidence>
<dbReference type="SUPFAM" id="SSF82093">
    <property type="entry name" value="Heme chaperone CcmE"/>
    <property type="match status" value="1"/>
</dbReference>
<keyword evidence="4" id="KW-0472">Membrane</keyword>
<evidence type="ECO:0000256" key="3">
    <source>
        <dbReference type="ARBA" id="ARBA00022748"/>
    </source>
</evidence>
<comment type="subcellular location">
    <subcellularLocation>
        <location evidence="1">Membrane</location>
    </subcellularLocation>
</comment>
<keyword evidence="2" id="KW-0408">Iron</keyword>
<gene>
    <name evidence="5" type="ORF">ACFSR2_01945</name>
</gene>
<dbReference type="Proteomes" id="UP001597510">
    <property type="component" value="Unassembled WGS sequence"/>
</dbReference>
<keyword evidence="3" id="KW-0201">Cytochrome c-type biogenesis</keyword>
<reference evidence="6" key="1">
    <citation type="journal article" date="2019" name="Int. J. Syst. Evol. Microbiol.">
        <title>The Global Catalogue of Microorganisms (GCM) 10K type strain sequencing project: providing services to taxonomists for standard genome sequencing and annotation.</title>
        <authorList>
            <consortium name="The Broad Institute Genomics Platform"/>
            <consortium name="The Broad Institute Genome Sequencing Center for Infectious Disease"/>
            <person name="Wu L."/>
            <person name="Ma J."/>
        </authorList>
    </citation>
    <scope>NUCLEOTIDE SEQUENCE [LARGE SCALE GENOMIC DNA]</scope>
    <source>
        <strain evidence="6">KCTC 52344</strain>
    </source>
</reference>
<accession>A0ABW5J3K5</accession>
<sequence length="150" mass="16356">MKKSHIIALGVIAIAIGIIISTVGDASTYVGFTEAESLAKEGSNKSVHVVGSLKKDAQGNIVGMIYDPVTDPNSFQFKMVDSLHNEKTVIYSQPKPQDLDKSEKVVVVGSMDLQNNVFRADQILLKCPSKYNNGELKEEDMKPAVSMQNQ</sequence>
<evidence type="ECO:0000313" key="6">
    <source>
        <dbReference type="Proteomes" id="UP001597510"/>
    </source>
</evidence>
<dbReference type="InterPro" id="IPR012340">
    <property type="entry name" value="NA-bd_OB-fold"/>
</dbReference>
<evidence type="ECO:0000256" key="2">
    <source>
        <dbReference type="ARBA" id="ARBA00022617"/>
    </source>
</evidence>
<dbReference type="Gene3D" id="2.40.50.140">
    <property type="entry name" value="Nucleic acid-binding proteins"/>
    <property type="match status" value="1"/>
</dbReference>
<dbReference type="InterPro" id="IPR004329">
    <property type="entry name" value="CcmE"/>
</dbReference>